<dbReference type="SUPFAM" id="SSF52172">
    <property type="entry name" value="CheY-like"/>
    <property type="match status" value="1"/>
</dbReference>
<reference evidence="4 5" key="1">
    <citation type="submission" date="2024-03" db="EMBL/GenBank/DDBJ databases">
        <title>Community enrichment and isolation of bacterial strains for fucoidan degradation.</title>
        <authorList>
            <person name="Sichert A."/>
        </authorList>
    </citation>
    <scope>NUCLEOTIDE SEQUENCE [LARGE SCALE GENOMIC DNA]</scope>
    <source>
        <strain evidence="4 5">AS76</strain>
    </source>
</reference>
<accession>A0ABU9TPF6</accession>
<evidence type="ECO:0000256" key="2">
    <source>
        <dbReference type="PROSITE-ProRule" id="PRU00169"/>
    </source>
</evidence>
<dbReference type="InterPro" id="IPR001789">
    <property type="entry name" value="Sig_transdc_resp-reg_receiver"/>
</dbReference>
<dbReference type="InterPro" id="IPR050595">
    <property type="entry name" value="Bact_response_regulator"/>
</dbReference>
<evidence type="ECO:0000313" key="5">
    <source>
        <dbReference type="Proteomes" id="UP001449225"/>
    </source>
</evidence>
<organism evidence="4 5">
    <name type="scientific">Neptuniibacter pectenicola</name>
    <dbReference type="NCBI Taxonomy" id="1806669"/>
    <lineage>
        <taxon>Bacteria</taxon>
        <taxon>Pseudomonadati</taxon>
        <taxon>Pseudomonadota</taxon>
        <taxon>Gammaproteobacteria</taxon>
        <taxon>Oceanospirillales</taxon>
        <taxon>Oceanospirillaceae</taxon>
        <taxon>Neptuniibacter</taxon>
    </lineage>
</organism>
<protein>
    <submittedName>
        <fullName evidence="4">Response regulator</fullName>
    </submittedName>
</protein>
<dbReference type="RefSeq" id="WP_342853821.1">
    <property type="nucleotide sequence ID" value="NZ_JBBMRA010000002.1"/>
</dbReference>
<keyword evidence="1 2" id="KW-0597">Phosphoprotein</keyword>
<dbReference type="Gene3D" id="3.40.50.2300">
    <property type="match status" value="1"/>
</dbReference>
<dbReference type="Pfam" id="PF00072">
    <property type="entry name" value="Response_reg"/>
    <property type="match status" value="1"/>
</dbReference>
<dbReference type="Proteomes" id="UP001449225">
    <property type="component" value="Unassembled WGS sequence"/>
</dbReference>
<dbReference type="PROSITE" id="PS50110">
    <property type="entry name" value="RESPONSE_REGULATORY"/>
    <property type="match status" value="1"/>
</dbReference>
<dbReference type="SMART" id="SM00448">
    <property type="entry name" value="REC"/>
    <property type="match status" value="1"/>
</dbReference>
<evidence type="ECO:0000256" key="1">
    <source>
        <dbReference type="ARBA" id="ARBA00022553"/>
    </source>
</evidence>
<dbReference type="CDD" id="cd00156">
    <property type="entry name" value="REC"/>
    <property type="match status" value="1"/>
</dbReference>
<dbReference type="EMBL" id="JBBMRA010000002">
    <property type="protein sequence ID" value="MEM5535592.1"/>
    <property type="molecule type" value="Genomic_DNA"/>
</dbReference>
<comment type="caution">
    <text evidence="4">The sequence shown here is derived from an EMBL/GenBank/DDBJ whole genome shotgun (WGS) entry which is preliminary data.</text>
</comment>
<feature type="domain" description="Response regulatory" evidence="3">
    <location>
        <begin position="263"/>
        <end position="379"/>
    </location>
</feature>
<sequence>MSSSKRFSVLLVIKSTEEIQSLCNMIKRHFPRFYTASTEEEAVKLIVEHQIDVLLLGLDGIKNNEVFYLHLLSAKKNVEKIVFKRIVFCSREELKEAFGICNKDVFDDYFIIRPLYDPYHLLLRLRFIRREITERADKSILAAGECSVENLCEYFDQIINCDNEITDLNEDNYAKLMELVSFSMKHMKEKIIDGGDITEQSRKNISSLIDTHAQKHMQEVGVHQKGANGQVQAKLNSVVGTAQQKKTKLQAESENPIVFDDSNILLLEDEVEQRDEIKSILDGAGYKAQISGSALHAMKLLKNWKPDIILVDLTLPDMSALFVIDQIKQDPEMSHTRIMVLAKPGDSQNAKEAMKQGVHEVMLKPLDKDMLLFKMGHNLDAIKLAAEKS</sequence>
<gene>
    <name evidence="4" type="ORF">WNY58_04215</name>
</gene>
<evidence type="ECO:0000259" key="3">
    <source>
        <dbReference type="PROSITE" id="PS50110"/>
    </source>
</evidence>
<dbReference type="InterPro" id="IPR011006">
    <property type="entry name" value="CheY-like_superfamily"/>
</dbReference>
<keyword evidence="5" id="KW-1185">Reference proteome</keyword>
<evidence type="ECO:0000313" key="4">
    <source>
        <dbReference type="EMBL" id="MEM5535592.1"/>
    </source>
</evidence>
<dbReference type="PANTHER" id="PTHR44591">
    <property type="entry name" value="STRESS RESPONSE REGULATOR PROTEIN 1"/>
    <property type="match status" value="1"/>
</dbReference>
<name>A0ABU9TPF6_9GAMM</name>
<feature type="modified residue" description="4-aspartylphosphate" evidence="2">
    <location>
        <position position="312"/>
    </location>
</feature>
<proteinExistence type="predicted"/>
<dbReference type="PANTHER" id="PTHR44591:SF3">
    <property type="entry name" value="RESPONSE REGULATORY DOMAIN-CONTAINING PROTEIN"/>
    <property type="match status" value="1"/>
</dbReference>